<evidence type="ECO:0008006" key="5">
    <source>
        <dbReference type="Google" id="ProtNLM"/>
    </source>
</evidence>
<name>A0A9E7IV30_9FIRM</name>
<dbReference type="EMBL" id="CP096649">
    <property type="protein sequence ID" value="UQK59408.1"/>
    <property type="molecule type" value="Genomic_DNA"/>
</dbReference>
<keyword evidence="1" id="KW-0175">Coiled coil</keyword>
<feature type="signal peptide" evidence="2">
    <location>
        <begin position="1"/>
        <end position="25"/>
    </location>
</feature>
<feature type="coiled-coil region" evidence="1">
    <location>
        <begin position="28"/>
        <end position="76"/>
    </location>
</feature>
<evidence type="ECO:0000313" key="4">
    <source>
        <dbReference type="Proteomes" id="UP000831151"/>
    </source>
</evidence>
<evidence type="ECO:0000256" key="1">
    <source>
        <dbReference type="SAM" id="Coils"/>
    </source>
</evidence>
<proteinExistence type="predicted"/>
<gene>
    <name evidence="3" type="ORF">M1R53_01775</name>
</gene>
<organism evidence="3 4">
    <name type="scientific">Fenollaria massiliensis</name>
    <dbReference type="NCBI Taxonomy" id="938288"/>
    <lineage>
        <taxon>Bacteria</taxon>
        <taxon>Bacillati</taxon>
        <taxon>Bacillota</taxon>
        <taxon>Clostridia</taxon>
        <taxon>Eubacteriales</taxon>
        <taxon>Fenollaria</taxon>
    </lineage>
</organism>
<keyword evidence="4" id="KW-1185">Reference proteome</keyword>
<keyword evidence="2" id="KW-0732">Signal</keyword>
<dbReference type="RefSeq" id="WP_249242859.1">
    <property type="nucleotide sequence ID" value="NZ_CP096649.1"/>
</dbReference>
<dbReference type="Proteomes" id="UP000831151">
    <property type="component" value="Chromosome"/>
</dbReference>
<reference evidence="3" key="1">
    <citation type="submission" date="2022-04" db="EMBL/GenBank/DDBJ databases">
        <title>Complete genome sequences of Ezakiella coagulans and Fenollaria massiliensis.</title>
        <authorList>
            <person name="France M.T."/>
            <person name="Clifford J."/>
            <person name="Narina S."/>
            <person name="Rutt L."/>
            <person name="Ravel J."/>
        </authorList>
    </citation>
    <scope>NUCLEOTIDE SEQUENCE</scope>
    <source>
        <strain evidence="3">C0061C2</strain>
    </source>
</reference>
<accession>A0A9E7IV30</accession>
<protein>
    <recommendedName>
        <fullName evidence="5">Lipoprotein</fullName>
    </recommendedName>
</protein>
<dbReference type="AlphaFoldDB" id="A0A9E7IV30"/>
<dbReference type="PROSITE" id="PS51257">
    <property type="entry name" value="PROKAR_LIPOPROTEIN"/>
    <property type="match status" value="1"/>
</dbReference>
<dbReference type="KEGG" id="fms:M1R53_01775"/>
<feature type="chain" id="PRO_5039196031" description="Lipoprotein" evidence="2">
    <location>
        <begin position="26"/>
        <end position="222"/>
    </location>
</feature>
<evidence type="ECO:0000313" key="3">
    <source>
        <dbReference type="EMBL" id="UQK59408.1"/>
    </source>
</evidence>
<sequence>MKRKYALIILLVFSLFLISCNKVQDKEISDNNEKMIAKEDEIKNLEDNIFSLNMEKEEYRKNYEDIAEKYIDLEEVTNFYKRIACEFTGKDAIRNKFASNLLGISLGIGDNELEDGYKVSLSGLYGQPLRIGVSYNIISNKVRHEYSSYFGESLPAINLASMLDIKTSGDYVIEGTSIDKIQSDKIIFKNLKAGDKVIIKMNKTLQDLTDYKSDTITINIVE</sequence>
<evidence type="ECO:0000256" key="2">
    <source>
        <dbReference type="SAM" id="SignalP"/>
    </source>
</evidence>